<dbReference type="InterPro" id="IPR013103">
    <property type="entry name" value="RVT_2"/>
</dbReference>
<dbReference type="AlphaFoldDB" id="A0A392RHQ4"/>
<sequence length="91" mass="10396">MAEELAALELNKTWTIEPLPAGKHPISCRWLYKIKFRPDGSIDIYKARLVARGFTQQAGIDFIDTFSPVAKLTTMRVLLTIAAQNRWHLLQ</sequence>
<protein>
    <recommendedName>
        <fullName evidence="1">Reverse transcriptase Ty1/copia-type domain-containing protein</fullName>
    </recommendedName>
</protein>
<keyword evidence="3" id="KW-1185">Reference proteome</keyword>
<comment type="caution">
    <text evidence="2">The sequence shown here is derived from an EMBL/GenBank/DDBJ whole genome shotgun (WGS) entry which is preliminary data.</text>
</comment>
<proteinExistence type="predicted"/>
<dbReference type="EMBL" id="LXQA010230537">
    <property type="protein sequence ID" value="MCI36111.1"/>
    <property type="molecule type" value="Genomic_DNA"/>
</dbReference>
<evidence type="ECO:0000313" key="2">
    <source>
        <dbReference type="EMBL" id="MCI36111.1"/>
    </source>
</evidence>
<accession>A0A392RHQ4</accession>
<dbReference type="Proteomes" id="UP000265520">
    <property type="component" value="Unassembled WGS sequence"/>
</dbReference>
<evidence type="ECO:0000259" key="1">
    <source>
        <dbReference type="Pfam" id="PF07727"/>
    </source>
</evidence>
<feature type="non-terminal residue" evidence="2">
    <location>
        <position position="91"/>
    </location>
</feature>
<reference evidence="2 3" key="1">
    <citation type="journal article" date="2018" name="Front. Plant Sci.">
        <title>Red Clover (Trifolium pratense) and Zigzag Clover (T. medium) - A Picture of Genomic Similarities and Differences.</title>
        <authorList>
            <person name="Dluhosova J."/>
            <person name="Istvanek J."/>
            <person name="Nedelnik J."/>
            <person name="Repkova J."/>
        </authorList>
    </citation>
    <scope>NUCLEOTIDE SEQUENCE [LARGE SCALE GENOMIC DNA]</scope>
    <source>
        <strain evidence="3">cv. 10/8</strain>
        <tissue evidence="2">Leaf</tissue>
    </source>
</reference>
<feature type="domain" description="Reverse transcriptase Ty1/copia-type" evidence="1">
    <location>
        <begin position="11"/>
        <end position="89"/>
    </location>
</feature>
<dbReference type="Pfam" id="PF07727">
    <property type="entry name" value="RVT_2"/>
    <property type="match status" value="1"/>
</dbReference>
<evidence type="ECO:0000313" key="3">
    <source>
        <dbReference type="Proteomes" id="UP000265520"/>
    </source>
</evidence>
<name>A0A392RHQ4_9FABA</name>
<organism evidence="2 3">
    <name type="scientific">Trifolium medium</name>
    <dbReference type="NCBI Taxonomy" id="97028"/>
    <lineage>
        <taxon>Eukaryota</taxon>
        <taxon>Viridiplantae</taxon>
        <taxon>Streptophyta</taxon>
        <taxon>Embryophyta</taxon>
        <taxon>Tracheophyta</taxon>
        <taxon>Spermatophyta</taxon>
        <taxon>Magnoliopsida</taxon>
        <taxon>eudicotyledons</taxon>
        <taxon>Gunneridae</taxon>
        <taxon>Pentapetalae</taxon>
        <taxon>rosids</taxon>
        <taxon>fabids</taxon>
        <taxon>Fabales</taxon>
        <taxon>Fabaceae</taxon>
        <taxon>Papilionoideae</taxon>
        <taxon>50 kb inversion clade</taxon>
        <taxon>NPAAA clade</taxon>
        <taxon>Hologalegina</taxon>
        <taxon>IRL clade</taxon>
        <taxon>Trifolieae</taxon>
        <taxon>Trifolium</taxon>
    </lineage>
</organism>